<dbReference type="GO" id="GO:0008967">
    <property type="term" value="F:phosphoglycolate phosphatase activity"/>
    <property type="evidence" value="ECO:0007669"/>
    <property type="project" value="TreeGrafter"/>
</dbReference>
<keyword evidence="2" id="KW-1185">Reference proteome</keyword>
<comment type="caution">
    <text evidence="1">The sequence shown here is derived from an EMBL/GenBank/DDBJ whole genome shotgun (WGS) entry which is preliminary data.</text>
</comment>
<dbReference type="InterPro" id="IPR023198">
    <property type="entry name" value="PGP-like_dom2"/>
</dbReference>
<name>A0A4Q7M789_9MICO</name>
<dbReference type="NCBIfam" id="TIGR01509">
    <property type="entry name" value="HAD-SF-IA-v3"/>
    <property type="match status" value="1"/>
</dbReference>
<dbReference type="Pfam" id="PF00702">
    <property type="entry name" value="Hydrolase"/>
    <property type="match status" value="1"/>
</dbReference>
<dbReference type="SFLD" id="SFLDG01135">
    <property type="entry name" value="C1.5.6:_HAD__Beta-PGM__Phospha"/>
    <property type="match status" value="1"/>
</dbReference>
<dbReference type="EMBL" id="SGWY01000004">
    <property type="protein sequence ID" value="RZS63604.1"/>
    <property type="molecule type" value="Genomic_DNA"/>
</dbReference>
<organism evidence="1 2">
    <name type="scientific">Agromyces ramosus</name>
    <dbReference type="NCBI Taxonomy" id="33879"/>
    <lineage>
        <taxon>Bacteria</taxon>
        <taxon>Bacillati</taxon>
        <taxon>Actinomycetota</taxon>
        <taxon>Actinomycetes</taxon>
        <taxon>Micrococcales</taxon>
        <taxon>Microbacteriaceae</taxon>
        <taxon>Agromyces</taxon>
    </lineage>
</organism>
<evidence type="ECO:0000313" key="2">
    <source>
        <dbReference type="Proteomes" id="UP000293289"/>
    </source>
</evidence>
<accession>A0A4Q7M789</accession>
<dbReference type="PANTHER" id="PTHR43434:SF16">
    <property type="entry name" value="BLL8046 PROTEIN"/>
    <property type="match status" value="1"/>
</dbReference>
<dbReference type="SFLD" id="SFLDS00003">
    <property type="entry name" value="Haloacid_Dehalogenase"/>
    <property type="match status" value="1"/>
</dbReference>
<keyword evidence="1" id="KW-0378">Hydrolase</keyword>
<dbReference type="InterPro" id="IPR050155">
    <property type="entry name" value="HAD-like_hydrolase_sf"/>
</dbReference>
<dbReference type="OrthoDB" id="9793014at2"/>
<protein>
    <submittedName>
        <fullName evidence="1">HAD superfamily hydrolase (TIGR01509 family)/HAD superfamily hydrolase (TIGR01549 family)</fullName>
    </submittedName>
</protein>
<gene>
    <name evidence="1" type="ORF">EV187_3513</name>
</gene>
<dbReference type="Proteomes" id="UP000293289">
    <property type="component" value="Unassembled WGS sequence"/>
</dbReference>
<dbReference type="Gene3D" id="1.10.150.240">
    <property type="entry name" value="Putative phosphatase, domain 2"/>
    <property type="match status" value="1"/>
</dbReference>
<proteinExistence type="predicted"/>
<dbReference type="AlphaFoldDB" id="A0A4Q7M789"/>
<dbReference type="PRINTS" id="PR00413">
    <property type="entry name" value="HADHALOGNASE"/>
</dbReference>
<dbReference type="RefSeq" id="WP_130354342.1">
    <property type="nucleotide sequence ID" value="NZ_SGWY01000004.1"/>
</dbReference>
<dbReference type="NCBIfam" id="TIGR01549">
    <property type="entry name" value="HAD-SF-IA-v1"/>
    <property type="match status" value="1"/>
</dbReference>
<dbReference type="GO" id="GO:0005829">
    <property type="term" value="C:cytosol"/>
    <property type="evidence" value="ECO:0007669"/>
    <property type="project" value="TreeGrafter"/>
</dbReference>
<dbReference type="Gene3D" id="3.40.50.1000">
    <property type="entry name" value="HAD superfamily/HAD-like"/>
    <property type="match status" value="1"/>
</dbReference>
<evidence type="ECO:0000313" key="1">
    <source>
        <dbReference type="EMBL" id="RZS63604.1"/>
    </source>
</evidence>
<dbReference type="InterPro" id="IPR023214">
    <property type="entry name" value="HAD_sf"/>
</dbReference>
<dbReference type="InterPro" id="IPR036412">
    <property type="entry name" value="HAD-like_sf"/>
</dbReference>
<dbReference type="SFLD" id="SFLDG01129">
    <property type="entry name" value="C1.5:_HAD__Beta-PGM__Phosphata"/>
    <property type="match status" value="1"/>
</dbReference>
<dbReference type="PANTHER" id="PTHR43434">
    <property type="entry name" value="PHOSPHOGLYCOLATE PHOSPHATASE"/>
    <property type="match status" value="1"/>
</dbReference>
<reference evidence="1 2" key="1">
    <citation type="submission" date="2019-02" db="EMBL/GenBank/DDBJ databases">
        <title>Genomic Encyclopedia of Type Strains, Phase IV (KMG-IV): sequencing the most valuable type-strain genomes for metagenomic binning, comparative biology and taxonomic classification.</title>
        <authorList>
            <person name="Goeker M."/>
        </authorList>
    </citation>
    <scope>NUCLEOTIDE SEQUENCE [LARGE SCALE GENOMIC DNA]</scope>
    <source>
        <strain evidence="1 2">DSM 43045</strain>
    </source>
</reference>
<sequence length="223" mass="23740">MSTSDRVRAVLFDIDGTLVDSNYLHVDAWQRALAEQDVHADAWRIHRAIGQDASRLVASLAGERDDAWVERAKESHSAHYRELAERLRAFDGTAPLLRAVSARGIRIVLATSAPGDELELLLATLADAREAVHATTSAEDVDRAKPDPALIAVALERAGAAPSEAVFVGDSTWDMIAAGRAGLAAFGLRSGGVSDAELTDAGAQAVYDDPADLERHLGDVVEP</sequence>
<dbReference type="InterPro" id="IPR006439">
    <property type="entry name" value="HAD-SF_hydro_IA"/>
</dbReference>
<dbReference type="SUPFAM" id="SSF56784">
    <property type="entry name" value="HAD-like"/>
    <property type="match status" value="1"/>
</dbReference>
<dbReference type="GO" id="GO:0006281">
    <property type="term" value="P:DNA repair"/>
    <property type="evidence" value="ECO:0007669"/>
    <property type="project" value="TreeGrafter"/>
</dbReference>